<keyword evidence="6 8" id="KW-1133">Transmembrane helix</keyword>
<keyword evidence="3" id="KW-0645">Protease</keyword>
<keyword evidence="4 8" id="KW-0812">Transmembrane</keyword>
<organism evidence="9">
    <name type="scientific">Sphingomonas psychrotolerans</name>
    <dbReference type="NCBI Taxonomy" id="1327635"/>
    <lineage>
        <taxon>Bacteria</taxon>
        <taxon>Pseudomonadati</taxon>
        <taxon>Pseudomonadota</taxon>
        <taxon>Alphaproteobacteria</taxon>
        <taxon>Sphingomonadales</taxon>
        <taxon>Sphingomonadaceae</taxon>
        <taxon>Sphingomonas</taxon>
    </lineage>
</organism>
<keyword evidence="7 8" id="KW-0472">Membrane</keyword>
<evidence type="ECO:0000256" key="6">
    <source>
        <dbReference type="ARBA" id="ARBA00022989"/>
    </source>
</evidence>
<protein>
    <submittedName>
        <fullName evidence="9">Exosortase/archaeosortase family protein</fullName>
    </submittedName>
</protein>
<feature type="transmembrane region" description="Helical" evidence="8">
    <location>
        <begin position="96"/>
        <end position="116"/>
    </location>
</feature>
<feature type="transmembrane region" description="Helical" evidence="8">
    <location>
        <begin position="159"/>
        <end position="177"/>
    </location>
</feature>
<evidence type="ECO:0000256" key="7">
    <source>
        <dbReference type="ARBA" id="ARBA00023136"/>
    </source>
</evidence>
<dbReference type="Pfam" id="PF09721">
    <property type="entry name" value="Exosortase_EpsH"/>
    <property type="match status" value="1"/>
</dbReference>
<feature type="transmembrane region" description="Helical" evidence="8">
    <location>
        <begin position="221"/>
        <end position="242"/>
    </location>
</feature>
<reference evidence="9" key="1">
    <citation type="submission" date="2022-04" db="EMBL/GenBank/DDBJ databases">
        <title>Tomato heritable bacteria conferring resistance against bacterial wilt.</title>
        <authorList>
            <person name="Yin J."/>
        </authorList>
    </citation>
    <scope>NUCLEOTIDE SEQUENCE</scope>
    <source>
        <strain evidence="9">Cra20</strain>
    </source>
</reference>
<comment type="subcellular location">
    <subcellularLocation>
        <location evidence="1">Cell membrane</location>
        <topology evidence="1">Multi-pass membrane protein</topology>
    </subcellularLocation>
</comment>
<proteinExistence type="predicted"/>
<dbReference type="InterPro" id="IPR026392">
    <property type="entry name" value="Exo/Archaeosortase_dom"/>
</dbReference>
<keyword evidence="2" id="KW-1003">Cell membrane</keyword>
<keyword evidence="5" id="KW-0378">Hydrolase</keyword>
<evidence type="ECO:0000256" key="8">
    <source>
        <dbReference type="SAM" id="Phobius"/>
    </source>
</evidence>
<evidence type="ECO:0000313" key="9">
    <source>
        <dbReference type="EMBL" id="MDT8759343.1"/>
    </source>
</evidence>
<evidence type="ECO:0000256" key="1">
    <source>
        <dbReference type="ARBA" id="ARBA00004651"/>
    </source>
</evidence>
<gene>
    <name evidence="9" type="ORF">MZO42_11600</name>
</gene>
<evidence type="ECO:0000256" key="5">
    <source>
        <dbReference type="ARBA" id="ARBA00022801"/>
    </source>
</evidence>
<feature type="transmembrane region" description="Helical" evidence="8">
    <location>
        <begin position="7"/>
        <end position="23"/>
    </location>
</feature>
<dbReference type="EMBL" id="JALMLT010000002">
    <property type="protein sequence ID" value="MDT8759343.1"/>
    <property type="molecule type" value="Genomic_DNA"/>
</dbReference>
<comment type="caution">
    <text evidence="9">The sequence shown here is derived from an EMBL/GenBank/DDBJ whole genome shotgun (WGS) entry which is preliminary data.</text>
</comment>
<dbReference type="InterPro" id="IPR019127">
    <property type="entry name" value="Exosortase"/>
</dbReference>
<feature type="transmembrane region" description="Helical" evidence="8">
    <location>
        <begin position="29"/>
        <end position="46"/>
    </location>
</feature>
<feature type="transmembrane region" description="Helical" evidence="8">
    <location>
        <begin position="128"/>
        <end position="147"/>
    </location>
</feature>
<evidence type="ECO:0000256" key="3">
    <source>
        <dbReference type="ARBA" id="ARBA00022670"/>
    </source>
</evidence>
<accession>A0ABU3N479</accession>
<dbReference type="NCBIfam" id="TIGR04178">
    <property type="entry name" value="exo_archaeo"/>
    <property type="match status" value="1"/>
</dbReference>
<name>A0ABU3N479_9SPHN</name>
<feature type="transmembrane region" description="Helical" evidence="8">
    <location>
        <begin position="58"/>
        <end position="84"/>
    </location>
</feature>
<evidence type="ECO:0000256" key="2">
    <source>
        <dbReference type="ARBA" id="ARBA00022475"/>
    </source>
</evidence>
<evidence type="ECO:0000256" key="4">
    <source>
        <dbReference type="ARBA" id="ARBA00022692"/>
    </source>
</evidence>
<sequence length="249" mass="26000">MIRARIAAALVAGAGWHGLWLLAGRADGVGLTTTLALLAALGWALMRAQHHVRPGGLIVLLLGSGAAAMTRVALLEIGAVVAGLAWCAMPRPRLPVLMLALLAVPILPTLEMLLAWPLRRLSAMLTAAMLRLNGFSVTLEGVALEWHGRQLLFDGPCSGVRMLWALLVLACLAAAIRELQPLRFALVLAGAIVVAILGNALRAASLFYVESGLVPIIHGPVAHEAVGLAAFAIVTAGALALVSRWSVRA</sequence>
<feature type="transmembrane region" description="Helical" evidence="8">
    <location>
        <begin position="184"/>
        <end position="209"/>
    </location>
</feature>